<evidence type="ECO:0000313" key="2">
    <source>
        <dbReference type="EMBL" id="ETL35798.1"/>
    </source>
</evidence>
<evidence type="ECO:0000313" key="3">
    <source>
        <dbReference type="EMBL" id="ETL89036.1"/>
    </source>
</evidence>
<dbReference type="EMBL" id="KI693827">
    <property type="protein sequence ID" value="ETM42282.1"/>
    <property type="molecule type" value="Genomic_DNA"/>
</dbReference>
<dbReference type="Proteomes" id="UP000054532">
    <property type="component" value="Unassembled WGS sequence"/>
</dbReference>
<evidence type="ECO:0000313" key="4">
    <source>
        <dbReference type="EMBL" id="ETM42282.1"/>
    </source>
</evidence>
<reference evidence="3" key="1">
    <citation type="submission" date="2013-11" db="EMBL/GenBank/DDBJ databases">
        <title>The Genome Sequence of Phytophthora parasitica CHvinca01.</title>
        <authorList>
            <consortium name="The Broad Institute Genomics Platform"/>
            <person name="Russ C."/>
            <person name="Tyler B."/>
            <person name="Panabieres F."/>
            <person name="Shan W."/>
            <person name="Tripathy S."/>
            <person name="Grunwald N."/>
            <person name="Machado M."/>
            <person name="Johnson C.S."/>
            <person name="Arredondo F."/>
            <person name="Hong C."/>
            <person name="Coffey M."/>
            <person name="Young S.K."/>
            <person name="Zeng Q."/>
            <person name="Gargeya S."/>
            <person name="Fitzgerald M."/>
            <person name="Abouelleil A."/>
            <person name="Alvarado L."/>
            <person name="Chapman S.B."/>
            <person name="Gainer-Dewar J."/>
            <person name="Goldberg J."/>
            <person name="Griggs A."/>
            <person name="Gujja S."/>
            <person name="Hansen M."/>
            <person name="Howarth C."/>
            <person name="Imamovic A."/>
            <person name="Ireland A."/>
            <person name="Larimer J."/>
            <person name="McCowan C."/>
            <person name="Murphy C."/>
            <person name="Pearson M."/>
            <person name="Poon T.W."/>
            <person name="Priest M."/>
            <person name="Roberts A."/>
            <person name="Saif S."/>
            <person name="Shea T."/>
            <person name="Sykes S."/>
            <person name="Wortman J."/>
            <person name="Nusbaum C."/>
            <person name="Birren B."/>
        </authorList>
    </citation>
    <scope>NUCLEOTIDE SEQUENCE [LARGE SCALE GENOMIC DNA]</scope>
    <source>
        <strain evidence="3">CHvinca01</strain>
    </source>
</reference>
<protein>
    <submittedName>
        <fullName evidence="2">Uncharacterized protein</fullName>
    </submittedName>
</protein>
<reference evidence="4" key="4">
    <citation type="submission" date="2013-11" db="EMBL/GenBank/DDBJ databases">
        <title>The Genome Sequence of Phytophthora parasitica IAC_01/95.</title>
        <authorList>
            <consortium name="The Broad Institute Genomics Platform"/>
            <person name="Russ C."/>
            <person name="Tyler B."/>
            <person name="Panabieres F."/>
            <person name="Shan W."/>
            <person name="Tripathy S."/>
            <person name="Grunwald N."/>
            <person name="Machado M."/>
            <person name="Johnson C.S."/>
            <person name="Arredondo F."/>
            <person name="Hong C."/>
            <person name="Coffey M."/>
            <person name="Young S.K."/>
            <person name="Zeng Q."/>
            <person name="Gargeya S."/>
            <person name="Fitzgerald M."/>
            <person name="Abouelleil A."/>
            <person name="Alvarado L."/>
            <person name="Chapman S.B."/>
            <person name="Gainer-Dewar J."/>
            <person name="Goldberg J."/>
            <person name="Griggs A."/>
            <person name="Gujja S."/>
            <person name="Hansen M."/>
            <person name="Howarth C."/>
            <person name="Imamovic A."/>
            <person name="Ireland A."/>
            <person name="Larimer J."/>
            <person name="McCowan C."/>
            <person name="Murphy C."/>
            <person name="Pearson M."/>
            <person name="Poon T.W."/>
            <person name="Priest M."/>
            <person name="Roberts A."/>
            <person name="Saif S."/>
            <person name="Shea T."/>
            <person name="Sykes S."/>
            <person name="Wortman J."/>
            <person name="Nusbaum C."/>
            <person name="Birren B."/>
        </authorList>
    </citation>
    <scope>NUCLEOTIDE SEQUENCE [LARGE SCALE GENOMIC DNA]</scope>
    <source>
        <strain evidence="4">IAC_01/95</strain>
    </source>
</reference>
<dbReference type="EMBL" id="KI680612">
    <property type="protein sequence ID" value="ETL89036.1"/>
    <property type="molecule type" value="Genomic_DNA"/>
</dbReference>
<dbReference type="EMBL" id="KI687214">
    <property type="protein sequence ID" value="ETK82413.1"/>
    <property type="molecule type" value="Genomic_DNA"/>
</dbReference>
<reference evidence="2" key="3">
    <citation type="submission" date="2013-11" db="EMBL/GenBank/DDBJ databases">
        <title>The Genome Sequence of Phytophthora parasitica CJ05E6.</title>
        <authorList>
            <consortium name="The Broad Institute Genomics Platform"/>
            <person name="Russ C."/>
            <person name="Tyler B."/>
            <person name="Panabieres F."/>
            <person name="Shan W."/>
            <person name="Tripathy S."/>
            <person name="Grunwald N."/>
            <person name="Machado M."/>
            <person name="Johnson C.S."/>
            <person name="Arredondo F."/>
            <person name="Hong C."/>
            <person name="Coffey M."/>
            <person name="Young S.K."/>
            <person name="Zeng Q."/>
            <person name="Gargeya S."/>
            <person name="Fitzgerald M."/>
            <person name="Abouelleil A."/>
            <person name="Alvarado L."/>
            <person name="Chapman S.B."/>
            <person name="Gainer-Dewar J."/>
            <person name="Goldberg J."/>
            <person name="Griggs A."/>
            <person name="Gujja S."/>
            <person name="Hansen M."/>
            <person name="Howarth C."/>
            <person name="Imamovic A."/>
            <person name="Ireland A."/>
            <person name="Larimer J."/>
            <person name="McCowan C."/>
            <person name="Murphy C."/>
            <person name="Pearson M."/>
            <person name="Poon T.W."/>
            <person name="Priest M."/>
            <person name="Roberts A."/>
            <person name="Saif S."/>
            <person name="Shea T."/>
            <person name="Sykes S."/>
            <person name="Wortman J."/>
            <person name="Nusbaum C."/>
            <person name="Birren B."/>
        </authorList>
    </citation>
    <scope>NUCLEOTIDE SEQUENCE [LARGE SCALE GENOMIC DNA]</scope>
    <source>
        <strain evidence="2">CJ05E6</strain>
    </source>
</reference>
<dbReference type="Proteomes" id="UP000053864">
    <property type="component" value="Unassembled WGS sequence"/>
</dbReference>
<dbReference type="Proteomes" id="UP000053236">
    <property type="component" value="Unassembled WGS sequence"/>
</dbReference>
<name>W2IQY3_PHYNI</name>
<accession>W2IQY3</accession>
<evidence type="ECO:0000313" key="1">
    <source>
        <dbReference type="EMBL" id="ETK82413.1"/>
    </source>
</evidence>
<organism evidence="2">
    <name type="scientific">Phytophthora nicotianae</name>
    <name type="common">Potato buckeye rot agent</name>
    <name type="synonym">Phytophthora parasitica</name>
    <dbReference type="NCBI Taxonomy" id="4792"/>
    <lineage>
        <taxon>Eukaryota</taxon>
        <taxon>Sar</taxon>
        <taxon>Stramenopiles</taxon>
        <taxon>Oomycota</taxon>
        <taxon>Peronosporomycetes</taxon>
        <taxon>Peronosporales</taxon>
        <taxon>Peronosporaceae</taxon>
        <taxon>Phytophthora</taxon>
    </lineage>
</organism>
<dbReference type="AlphaFoldDB" id="W2IQY3"/>
<proteinExistence type="predicted"/>
<dbReference type="EMBL" id="KI673907">
    <property type="protein sequence ID" value="ETL35798.1"/>
    <property type="molecule type" value="Genomic_DNA"/>
</dbReference>
<feature type="non-terminal residue" evidence="2">
    <location>
        <position position="1"/>
    </location>
</feature>
<reference evidence="1" key="2">
    <citation type="submission" date="2013-11" db="EMBL/GenBank/DDBJ databases">
        <title>The Genome Sequence of Phytophthora parasitica CJ02B3.</title>
        <authorList>
            <consortium name="The Broad Institute Genomics Platform"/>
            <person name="Russ C."/>
            <person name="Tyler B."/>
            <person name="Panabieres F."/>
            <person name="Shan W."/>
            <person name="Tripathy S."/>
            <person name="Grunwald N."/>
            <person name="Machado M."/>
            <person name="Johnson C.S."/>
            <person name="Arredondo F."/>
            <person name="Hong C."/>
            <person name="Coffey M."/>
            <person name="Young S.K."/>
            <person name="Zeng Q."/>
            <person name="Gargeya S."/>
            <person name="Fitzgerald M."/>
            <person name="Abouelleil A."/>
            <person name="Alvarado L."/>
            <person name="Chapman S.B."/>
            <person name="Gainer-Dewar J."/>
            <person name="Goldberg J."/>
            <person name="Griggs A."/>
            <person name="Gujja S."/>
            <person name="Hansen M."/>
            <person name="Howarth C."/>
            <person name="Imamovic A."/>
            <person name="Ireland A."/>
            <person name="Larimer J."/>
            <person name="McCowan C."/>
            <person name="Murphy C."/>
            <person name="Pearson M."/>
            <person name="Poon T.W."/>
            <person name="Priest M."/>
            <person name="Roberts A."/>
            <person name="Saif S."/>
            <person name="Shea T."/>
            <person name="Sykes S."/>
            <person name="Wortman J."/>
            <person name="Nusbaum C."/>
            <person name="Birren B."/>
        </authorList>
    </citation>
    <scope>NUCLEOTIDE SEQUENCE [LARGE SCALE GENOMIC DNA]</scope>
    <source>
        <strain evidence="1">CJ02B3</strain>
    </source>
</reference>
<dbReference type="Proteomes" id="UP000054423">
    <property type="component" value="Unassembled WGS sequence"/>
</dbReference>
<gene>
    <name evidence="4" type="ORF">L914_12040</name>
    <name evidence="1" type="ORF">L915_12194</name>
    <name evidence="2" type="ORF">L916_12121</name>
    <name evidence="3" type="ORF">L917_11959</name>
</gene>
<sequence>ITRPHALLSRPIFEGKQLRRLLENIAERRSIDHNIGQRLARRIPPSTVTLDNRSND</sequence>